<feature type="region of interest" description="Disordered" evidence="2">
    <location>
        <begin position="845"/>
        <end position="867"/>
    </location>
</feature>
<name>A0A9P0B1D7_BRAAE</name>
<feature type="compositionally biased region" description="Basic and acidic residues" evidence="2">
    <location>
        <begin position="1851"/>
        <end position="1871"/>
    </location>
</feature>
<dbReference type="GO" id="GO:1990716">
    <property type="term" value="C:axonemal central apparatus"/>
    <property type="evidence" value="ECO:0007669"/>
    <property type="project" value="TreeGrafter"/>
</dbReference>
<keyword evidence="4" id="KW-1185">Reference proteome</keyword>
<gene>
    <name evidence="3" type="ORF">MELIAE_LOCUS6076</name>
</gene>
<evidence type="ECO:0000256" key="1">
    <source>
        <dbReference type="SAM" id="Coils"/>
    </source>
</evidence>
<dbReference type="GO" id="GO:0003351">
    <property type="term" value="P:epithelial cilium movement involved in extracellular fluid movement"/>
    <property type="evidence" value="ECO:0007669"/>
    <property type="project" value="TreeGrafter"/>
</dbReference>
<keyword evidence="1" id="KW-0175">Coiled coil</keyword>
<dbReference type="GO" id="GO:1904158">
    <property type="term" value="P:axonemal central apparatus assembly"/>
    <property type="evidence" value="ECO:0007669"/>
    <property type="project" value="TreeGrafter"/>
</dbReference>
<feature type="coiled-coil region" evidence="1">
    <location>
        <begin position="1728"/>
        <end position="1846"/>
    </location>
</feature>
<feature type="compositionally biased region" description="Basic and acidic residues" evidence="2">
    <location>
        <begin position="855"/>
        <end position="867"/>
    </location>
</feature>
<evidence type="ECO:0000256" key="2">
    <source>
        <dbReference type="SAM" id="MobiDB-lite"/>
    </source>
</evidence>
<protein>
    <submittedName>
        <fullName evidence="3">Uncharacterized protein</fullName>
    </submittedName>
</protein>
<organism evidence="3 4">
    <name type="scientific">Brassicogethes aeneus</name>
    <name type="common">Rape pollen beetle</name>
    <name type="synonym">Meligethes aeneus</name>
    <dbReference type="NCBI Taxonomy" id="1431903"/>
    <lineage>
        <taxon>Eukaryota</taxon>
        <taxon>Metazoa</taxon>
        <taxon>Ecdysozoa</taxon>
        <taxon>Arthropoda</taxon>
        <taxon>Hexapoda</taxon>
        <taxon>Insecta</taxon>
        <taxon>Pterygota</taxon>
        <taxon>Neoptera</taxon>
        <taxon>Endopterygota</taxon>
        <taxon>Coleoptera</taxon>
        <taxon>Polyphaga</taxon>
        <taxon>Cucujiformia</taxon>
        <taxon>Nitidulidae</taxon>
        <taxon>Meligethinae</taxon>
        <taxon>Brassicogethes</taxon>
    </lineage>
</organism>
<evidence type="ECO:0000313" key="4">
    <source>
        <dbReference type="Proteomes" id="UP001154078"/>
    </source>
</evidence>
<dbReference type="PANTHER" id="PTHR21963:SF1">
    <property type="entry name" value="SPERM-ASSOCIATED ANTIGEN 17"/>
    <property type="match status" value="1"/>
</dbReference>
<feature type="compositionally biased region" description="Acidic residues" evidence="2">
    <location>
        <begin position="1933"/>
        <end position="1944"/>
    </location>
</feature>
<proteinExistence type="predicted"/>
<accession>A0A9P0B1D7</accession>
<sequence>MVTPARKSVIEPVEGYRNLEQMDLMRFCTKKMYRVVMLTQADDLQTHHLGVLANEGKEYEDVSNVYFILYKDVRDIISEPYTKDVPLPKDLHETYYNIISDIELIGTTQIPANFLSYCIKLKIMMLMYDLYRKEVDKMYRRKALEEELRHLCDSKDGKGKGKKGDKKDKGEKKKASKGGKGKDKGNDGPPKEIDDYTSIIIEPNEEILDDNIYNQEIICVLAGFIDYNIVNVLTETLCVPLMACIELNPTQILTDETCSGGLDRAELFWCKIKKNIFGGSRLPLFEDTVLLEFASQSDAREMLKEFLSLLKKFFEVKLLHLNYLRSLKVYDVQEKGDVLPVKCLNKYRNVMDSLSPELRTVPLILHGALEEVLSRLYDENSNKHNCLGPKLKKPSHTHSPNINIILDKMSSENIICTYPFSIDAFFEHKKNRKSERKLRGNPEKTYRVEKYDLLGNIVQSYGKKAALYDEVTKKMLKCYLKGYLWKGIDIMSYVEYPHFHDKTHEPKRETPDNQYQLDHFMYLLIFSCLQHLNPAKEEIITKNEINKYFQIYDIEQEYRELNWTIFEERSESDILLTQFDRVDNLYQPTTINYHWVEKLSSDVLMQKISKASRMYHHMDKFYCDETETLLLQFHDYLDENGLATNMSSGYIRTPICLRDFCRYISVFDGDWLMNHTPLPYYNNTEMEEIELCPGGKIMLESKMYEEYQHLISESFIKPPKPQANFQERLDEIINYPTSIKLESLYKNPIEGKKDFVGFNLGSNLLGLRGGVNVFKSHDDIQIDVDTTRFIDDDHSFTVTTKGVILYIYSCDSVVNEDYSYHYRLSDNTIITFLLKSKNSEKFAEKEEETTLGSSKYDRPFEESEKTSLTETLDEVKSEDETYITAVNNEYLQEKIDENAGKELDTEDVNIEPKIQIHEPNDPRFLTSLKQAVEENIPIYKVNKNYKYVKPLQKEIKIPLSTVLHRVLQKPIGKNRLEQLYNRKFKSDSPYLGKTRPKVDFFITLPHGLQISQCGAQVKTGVKIKQTFLDKGPQVKNLELEDYRIYSKTGHVLVKFKDGSLNVYNHLGTLVCYEKPVLEEGQIGESSVTKPCICLNMDSYRKKLQRIFKEEFNRNNTHNISRRHLISGNRRKFMKDQIKELENIKIPYYKTTLITLKGEASVLEGGVLKQHDKFYTHKETDYVLNTVSYERTDGLKCLLFETGEIHVKFPDNTKIICWFEVDEETEDPFVFISIGFKFEHPYYNTIEFYPDGTLSIPLKGDIFLRKLVNDNYELQSSAGIRFLMGPDYVKFNKDCPSCPGLTMGKITLTSFLNNRWIPTERLIKFTDSYEKIFYWNVSGKCTHNSGFQKHAYNQYSCYHYSNMEYKKLFLIKKDFSGQMFWTNYMLNAKVTRYNKCHDCEILCYDSTLNKEVAISDFRRKIYKNFFNFYFNTDLLDEQFCLNAYKKPIEKQVLYETYLQVHTILNEKFIMDLCKDLVKYMSGKPGFENSDILFIIYTMYEDAENYDREIFQPRKEPLYPVSIPKCNCRKTFITMEAKNQLWRDQVNKYREKCRYGKSYTDNLPDHSLKDYEQKSSFSHMVSVVIWNILTFGISFYFCSFIRKAVHNLSKAYSYQKNEAQICEPTKDEFRQILSTNSGSKIPVLLSRSNTKLQNPDDNVLQVKKTESSCPDLLNSSKTIAKVNCRTIFKNNCIFSAKPLSGRGFDLNLESKCAKLREEVLEIQASSMREQANLQRQLDTATKEKKELSRQLATLSKENRGAKQQLEELLQEKLLLHQRLENATLEFRNNTKTKKFALAKLEEVTCNIDGLKMQLEQTTRDKEILENKLRILQEEYVKLQERVVVFQSNEVKCMQEKPERDDNTANPNTKKEPETLEPLAMSVSQTELDMKKVQMKIDILEESLKNFNPTTTIPNLRTISETENVLWRSDFSSSKEDDEETTDDNSETPESMAESPRSYWCNSYQNVPTKLPLIKGQINSMVSIVNSSATDSLDDSIDEVDHPINKRIVSSSVAFQKFLEKNLSNSDNSKQYFGLNTTTSES</sequence>
<dbReference type="Proteomes" id="UP001154078">
    <property type="component" value="Chromosome 4"/>
</dbReference>
<feature type="region of interest" description="Disordered" evidence="2">
    <location>
        <begin position="1926"/>
        <end position="1955"/>
    </location>
</feature>
<dbReference type="EMBL" id="OV121135">
    <property type="protein sequence ID" value="CAH0554496.1"/>
    <property type="molecule type" value="Genomic_DNA"/>
</dbReference>
<feature type="compositionally biased region" description="Basic and acidic residues" evidence="2">
    <location>
        <begin position="180"/>
        <end position="193"/>
    </location>
</feature>
<feature type="region of interest" description="Disordered" evidence="2">
    <location>
        <begin position="155"/>
        <end position="193"/>
    </location>
</feature>
<dbReference type="GO" id="GO:0005576">
    <property type="term" value="C:extracellular region"/>
    <property type="evidence" value="ECO:0007669"/>
    <property type="project" value="GOC"/>
</dbReference>
<dbReference type="PANTHER" id="PTHR21963">
    <property type="entry name" value="PF6"/>
    <property type="match status" value="1"/>
</dbReference>
<dbReference type="InterPro" id="IPR026173">
    <property type="entry name" value="SPAG17"/>
</dbReference>
<dbReference type="OrthoDB" id="10257153at2759"/>
<evidence type="ECO:0000313" key="3">
    <source>
        <dbReference type="EMBL" id="CAH0554496.1"/>
    </source>
</evidence>
<reference evidence="3" key="1">
    <citation type="submission" date="2021-12" db="EMBL/GenBank/DDBJ databases">
        <authorList>
            <person name="King R."/>
        </authorList>
    </citation>
    <scope>NUCLEOTIDE SEQUENCE</scope>
</reference>
<feature type="region of interest" description="Disordered" evidence="2">
    <location>
        <begin position="1851"/>
        <end position="1875"/>
    </location>
</feature>